<dbReference type="EMBL" id="MUJZ01029451">
    <property type="protein sequence ID" value="OTF78112.1"/>
    <property type="molecule type" value="Genomic_DNA"/>
</dbReference>
<feature type="non-terminal residue" evidence="6">
    <location>
        <position position="556"/>
    </location>
</feature>
<evidence type="ECO:0000256" key="2">
    <source>
        <dbReference type="ARBA" id="ARBA00022737"/>
    </source>
</evidence>
<sequence>MFKLKDSAISVKGKNKKKNDHHPFKVINVDPDDQGYFARIQHKNVVKIENFTENDVRNASIVFVHENLTGKSFPVKCLITHREKEQFELTFKPYDLIDNELINTGLLMAHHTHALVTASNLSLIISDILEQQDKNLGQLIRFEMETEPAFGIVQKLRLSPNNWMNVSQFTQRQIDRGKIRYQHLNDLPKSDRISVLVMFQKQLIRRTEFVINFVTHLELESYGSNVYNFSRNEKEFIISKAELAHQTRPILSDNESIQYRLRSVPSYGTLYLLATDAWQRKLGLDSQFSQKDVCERRILYVRNNSFVNIDSLRDLVDSFSYDVIVSNLTVLEGDRSVIDENHLYLRSTVESSSNRNDVIFDLIKQPKFGRIEIENDDDNTVERNPSRISQRLIQQRKVYYVHDDSENNIDFFDFFIENFTDNGRINAKFSIEILMKNDNPPQRKCHRRLNIIRNRERILTNRDICYVDLDLNTWPSNIVFTRIYSTMGSFHFLNDSMAQTFTQQDLNDGLIKFRHNANLDSGKAIFSITDGHFNLLSESLEIRASDPYIEIVNNTG</sequence>
<evidence type="ECO:0000256" key="4">
    <source>
        <dbReference type="PROSITE-ProRule" id="PRU01201"/>
    </source>
</evidence>
<evidence type="ECO:0000256" key="3">
    <source>
        <dbReference type="ARBA" id="ARBA00023180"/>
    </source>
</evidence>
<evidence type="ECO:0000256" key="1">
    <source>
        <dbReference type="ARBA" id="ARBA00022729"/>
    </source>
</evidence>
<dbReference type="GO" id="GO:0009653">
    <property type="term" value="P:anatomical structure morphogenesis"/>
    <property type="evidence" value="ECO:0007669"/>
    <property type="project" value="TreeGrafter"/>
</dbReference>
<dbReference type="InterPro" id="IPR051561">
    <property type="entry name" value="FRAS1_ECM"/>
</dbReference>
<dbReference type="OrthoDB" id="430044at2759"/>
<dbReference type="PANTHER" id="PTHR45739:SF12">
    <property type="entry name" value="CHONDROITIN SULFATE PROTEOGLYCAN 4-LIKE ISOFORM X2"/>
    <property type="match status" value="1"/>
</dbReference>
<keyword evidence="3" id="KW-0325">Glycoprotein</keyword>
<feature type="region of interest" description="Disordered" evidence="5">
    <location>
        <begin position="1"/>
        <end position="22"/>
    </location>
</feature>
<reference evidence="6 7" key="1">
    <citation type="submission" date="2017-03" db="EMBL/GenBank/DDBJ databases">
        <title>Genome Survey of Euroglyphus maynei.</title>
        <authorList>
            <person name="Arlian L.G."/>
            <person name="Morgan M.S."/>
            <person name="Rider S.D."/>
        </authorList>
    </citation>
    <scope>NUCLEOTIDE SEQUENCE [LARGE SCALE GENOMIC DNA]</scope>
    <source>
        <strain evidence="6">Arlian Lab</strain>
        <tissue evidence="6">Whole body</tissue>
    </source>
</reference>
<evidence type="ECO:0000313" key="7">
    <source>
        <dbReference type="Proteomes" id="UP000194236"/>
    </source>
</evidence>
<keyword evidence="1" id="KW-0732">Signal</keyword>
<dbReference type="Proteomes" id="UP000194236">
    <property type="component" value="Unassembled WGS sequence"/>
</dbReference>
<dbReference type="InterPro" id="IPR039005">
    <property type="entry name" value="CSPG_rpt"/>
</dbReference>
<gene>
    <name evidence="6" type="ORF">BLA29_003441</name>
</gene>
<proteinExistence type="predicted"/>
<organism evidence="6 7">
    <name type="scientific">Euroglyphus maynei</name>
    <name type="common">Mayne's house dust mite</name>
    <dbReference type="NCBI Taxonomy" id="6958"/>
    <lineage>
        <taxon>Eukaryota</taxon>
        <taxon>Metazoa</taxon>
        <taxon>Ecdysozoa</taxon>
        <taxon>Arthropoda</taxon>
        <taxon>Chelicerata</taxon>
        <taxon>Arachnida</taxon>
        <taxon>Acari</taxon>
        <taxon>Acariformes</taxon>
        <taxon>Sarcoptiformes</taxon>
        <taxon>Astigmata</taxon>
        <taxon>Psoroptidia</taxon>
        <taxon>Analgoidea</taxon>
        <taxon>Pyroglyphidae</taxon>
        <taxon>Pyroglyphinae</taxon>
        <taxon>Euroglyphus</taxon>
    </lineage>
</organism>
<comment type="caution">
    <text evidence="6">The sequence shown here is derived from an EMBL/GenBank/DDBJ whole genome shotgun (WGS) entry which is preliminary data.</text>
</comment>
<protein>
    <submittedName>
        <fullName evidence="6">Kon-tiki-like protein</fullName>
    </submittedName>
</protein>
<dbReference type="PROSITE" id="PS51854">
    <property type="entry name" value="CSPG"/>
    <property type="match status" value="1"/>
</dbReference>
<evidence type="ECO:0000313" key="6">
    <source>
        <dbReference type="EMBL" id="OTF78112.1"/>
    </source>
</evidence>
<accession>A0A1Y3BB61</accession>
<evidence type="ECO:0000256" key="5">
    <source>
        <dbReference type="SAM" id="MobiDB-lite"/>
    </source>
</evidence>
<feature type="repeat" description="CSPG" evidence="4">
    <location>
        <begin position="319"/>
        <end position="417"/>
    </location>
</feature>
<dbReference type="PANTHER" id="PTHR45739">
    <property type="entry name" value="MATRIX PROTEIN, PUTATIVE-RELATED"/>
    <property type="match status" value="1"/>
</dbReference>
<keyword evidence="2" id="KW-0677">Repeat</keyword>
<keyword evidence="7" id="KW-1185">Reference proteome</keyword>
<name>A0A1Y3BB61_EURMA</name>
<dbReference type="AlphaFoldDB" id="A0A1Y3BB61"/>
<dbReference type="Pfam" id="PF16184">
    <property type="entry name" value="Cadherin_3"/>
    <property type="match status" value="3"/>
</dbReference>